<proteinExistence type="predicted"/>
<evidence type="ECO:0000313" key="3">
    <source>
        <dbReference type="Proteomes" id="UP001212152"/>
    </source>
</evidence>
<dbReference type="AlphaFoldDB" id="A0AAD5TF33"/>
<reference evidence="2" key="1">
    <citation type="submission" date="2020-05" db="EMBL/GenBank/DDBJ databases">
        <title>Phylogenomic resolution of chytrid fungi.</title>
        <authorList>
            <person name="Stajich J.E."/>
            <person name="Amses K."/>
            <person name="Simmons R."/>
            <person name="Seto K."/>
            <person name="Myers J."/>
            <person name="Bonds A."/>
            <person name="Quandt C.A."/>
            <person name="Barry K."/>
            <person name="Liu P."/>
            <person name="Grigoriev I."/>
            <person name="Longcore J.E."/>
            <person name="James T.Y."/>
        </authorList>
    </citation>
    <scope>NUCLEOTIDE SEQUENCE</scope>
    <source>
        <strain evidence="2">JEL0379</strain>
    </source>
</reference>
<evidence type="ECO:0000256" key="1">
    <source>
        <dbReference type="SAM" id="MobiDB-lite"/>
    </source>
</evidence>
<accession>A0AAD5TF33</accession>
<keyword evidence="3" id="KW-1185">Reference proteome</keyword>
<dbReference type="EMBL" id="JADGJQ010000058">
    <property type="protein sequence ID" value="KAJ3174905.1"/>
    <property type="molecule type" value="Genomic_DNA"/>
</dbReference>
<dbReference type="Proteomes" id="UP001212152">
    <property type="component" value="Unassembled WGS sequence"/>
</dbReference>
<name>A0AAD5TF33_9FUNG</name>
<feature type="region of interest" description="Disordered" evidence="1">
    <location>
        <begin position="69"/>
        <end position="91"/>
    </location>
</feature>
<comment type="caution">
    <text evidence="2">The sequence shown here is derived from an EMBL/GenBank/DDBJ whole genome shotgun (WGS) entry which is preliminary data.</text>
</comment>
<evidence type="ECO:0000313" key="2">
    <source>
        <dbReference type="EMBL" id="KAJ3174905.1"/>
    </source>
</evidence>
<sequence>MAAQYNSSTARSASVSELNADAFADRRKSIFDKPSRELMDELRDGPVQGSTVGRSQEFALSFRDQALARGGSTQSLHADGKDNYSHMKASW</sequence>
<protein>
    <submittedName>
        <fullName evidence="2">Uncharacterized protein</fullName>
    </submittedName>
</protein>
<gene>
    <name evidence="2" type="ORF">HDU87_006571</name>
</gene>
<organism evidence="2 3">
    <name type="scientific">Geranomyces variabilis</name>
    <dbReference type="NCBI Taxonomy" id="109894"/>
    <lineage>
        <taxon>Eukaryota</taxon>
        <taxon>Fungi</taxon>
        <taxon>Fungi incertae sedis</taxon>
        <taxon>Chytridiomycota</taxon>
        <taxon>Chytridiomycota incertae sedis</taxon>
        <taxon>Chytridiomycetes</taxon>
        <taxon>Spizellomycetales</taxon>
        <taxon>Powellomycetaceae</taxon>
        <taxon>Geranomyces</taxon>
    </lineage>
</organism>